<comment type="cofactor">
    <cofactor evidence="1">
        <name>Mg(2+)</name>
        <dbReference type="ChEBI" id="CHEBI:18420"/>
    </cofactor>
</comment>
<comment type="caution">
    <text evidence="4">The sequence shown here is derived from an EMBL/GenBank/DDBJ whole genome shotgun (WGS) entry which is preliminary data.</text>
</comment>
<dbReference type="OrthoDB" id="9810648at2"/>
<evidence type="ECO:0000313" key="4">
    <source>
        <dbReference type="EMBL" id="RLZ07561.1"/>
    </source>
</evidence>
<reference evidence="4 5" key="1">
    <citation type="submission" date="2018-10" db="EMBL/GenBank/DDBJ databases">
        <authorList>
            <person name="Chen X."/>
        </authorList>
    </citation>
    <scope>NUCLEOTIDE SEQUENCE [LARGE SCALE GENOMIC DNA]</scope>
    <source>
        <strain evidence="4 5">YIM 102668</strain>
    </source>
</reference>
<keyword evidence="5" id="KW-1185">Reference proteome</keyword>
<sequence>MSKPFNVRVYALLEHKGKVLIIHEPFQNQLIYKFPGGGLEFGEGTRDCLIREFKEELNLEVEIGEHFYTQDFFQQNAFNSAEQILLIYYKAKTTDEALKDLKVIDEDIQALIWQPISDLNADEMTLAADKIVVDLYKKKNFES</sequence>
<dbReference type="InterPro" id="IPR020084">
    <property type="entry name" value="NUDIX_hydrolase_CS"/>
</dbReference>
<dbReference type="PROSITE" id="PS51462">
    <property type="entry name" value="NUDIX"/>
    <property type="match status" value="1"/>
</dbReference>
<name>A0A3L9M463_9FLAO</name>
<dbReference type="Pfam" id="PF00293">
    <property type="entry name" value="NUDIX"/>
    <property type="match status" value="1"/>
</dbReference>
<evidence type="ECO:0000313" key="5">
    <source>
        <dbReference type="Proteomes" id="UP000275348"/>
    </source>
</evidence>
<dbReference type="RefSeq" id="WP_121935327.1">
    <property type="nucleotide sequence ID" value="NZ_RDOJ01000017.1"/>
</dbReference>
<dbReference type="GO" id="GO:0016787">
    <property type="term" value="F:hydrolase activity"/>
    <property type="evidence" value="ECO:0007669"/>
    <property type="project" value="UniProtKB-KW"/>
</dbReference>
<dbReference type="Proteomes" id="UP000275348">
    <property type="component" value="Unassembled WGS sequence"/>
</dbReference>
<dbReference type="PANTHER" id="PTHR43046:SF14">
    <property type="entry name" value="MUTT_NUDIX FAMILY PROTEIN"/>
    <property type="match status" value="1"/>
</dbReference>
<evidence type="ECO:0000259" key="3">
    <source>
        <dbReference type="PROSITE" id="PS51462"/>
    </source>
</evidence>
<dbReference type="AlphaFoldDB" id="A0A3L9M463"/>
<protein>
    <submittedName>
        <fullName evidence="4">NUDIX domain-containing protein</fullName>
    </submittedName>
</protein>
<dbReference type="InterPro" id="IPR000086">
    <property type="entry name" value="NUDIX_hydrolase_dom"/>
</dbReference>
<dbReference type="Gene3D" id="3.90.79.10">
    <property type="entry name" value="Nucleoside Triphosphate Pyrophosphohydrolase"/>
    <property type="match status" value="1"/>
</dbReference>
<organism evidence="4 5">
    <name type="scientific">Faecalibacter macacae</name>
    <dbReference type="NCBI Taxonomy" id="1859289"/>
    <lineage>
        <taxon>Bacteria</taxon>
        <taxon>Pseudomonadati</taxon>
        <taxon>Bacteroidota</taxon>
        <taxon>Flavobacteriia</taxon>
        <taxon>Flavobacteriales</taxon>
        <taxon>Weeksellaceae</taxon>
        <taxon>Faecalibacter</taxon>
    </lineage>
</organism>
<dbReference type="PROSITE" id="PS00893">
    <property type="entry name" value="NUDIX_BOX"/>
    <property type="match status" value="1"/>
</dbReference>
<evidence type="ECO:0000256" key="2">
    <source>
        <dbReference type="ARBA" id="ARBA00022801"/>
    </source>
</evidence>
<gene>
    <name evidence="4" type="ORF">EAH69_11360</name>
</gene>
<proteinExistence type="predicted"/>
<keyword evidence="2" id="KW-0378">Hydrolase</keyword>
<dbReference type="SUPFAM" id="SSF55811">
    <property type="entry name" value="Nudix"/>
    <property type="match status" value="1"/>
</dbReference>
<evidence type="ECO:0000256" key="1">
    <source>
        <dbReference type="ARBA" id="ARBA00001946"/>
    </source>
</evidence>
<dbReference type="PANTHER" id="PTHR43046">
    <property type="entry name" value="GDP-MANNOSE MANNOSYL HYDROLASE"/>
    <property type="match status" value="1"/>
</dbReference>
<feature type="domain" description="Nudix hydrolase" evidence="3">
    <location>
        <begin position="2"/>
        <end position="139"/>
    </location>
</feature>
<dbReference type="InterPro" id="IPR015797">
    <property type="entry name" value="NUDIX_hydrolase-like_dom_sf"/>
</dbReference>
<dbReference type="EMBL" id="RDOJ01000017">
    <property type="protein sequence ID" value="RLZ07561.1"/>
    <property type="molecule type" value="Genomic_DNA"/>
</dbReference>
<accession>A0A3L9M463</accession>